<dbReference type="EMBL" id="ACVA01000021">
    <property type="protein sequence ID" value="EEX19014.1"/>
    <property type="molecule type" value="Genomic_DNA"/>
</dbReference>
<gene>
    <name evidence="2" type="ORF">HMPREF0973_01030</name>
</gene>
<dbReference type="RefSeq" id="WP_004382671.1">
    <property type="nucleotide sequence ID" value="NZ_GG698712.1"/>
</dbReference>
<evidence type="ECO:0000313" key="3">
    <source>
        <dbReference type="Proteomes" id="UP000003327"/>
    </source>
</evidence>
<evidence type="ECO:0008006" key="4">
    <source>
        <dbReference type="Google" id="ProtNLM"/>
    </source>
</evidence>
<keyword evidence="3" id="KW-1185">Reference proteome</keyword>
<keyword evidence="1" id="KW-0732">Signal</keyword>
<dbReference type="Proteomes" id="UP000003327">
    <property type="component" value="Unassembled WGS sequence"/>
</dbReference>
<evidence type="ECO:0000256" key="1">
    <source>
        <dbReference type="SAM" id="SignalP"/>
    </source>
</evidence>
<organism evidence="2 3">
    <name type="scientific">Prevotella veroralis F0319</name>
    <dbReference type="NCBI Taxonomy" id="649761"/>
    <lineage>
        <taxon>Bacteria</taxon>
        <taxon>Pseudomonadati</taxon>
        <taxon>Bacteroidota</taxon>
        <taxon>Bacteroidia</taxon>
        <taxon>Bacteroidales</taxon>
        <taxon>Prevotellaceae</taxon>
        <taxon>Prevotella</taxon>
    </lineage>
</organism>
<comment type="caution">
    <text evidence="2">The sequence shown here is derived from an EMBL/GenBank/DDBJ whole genome shotgun (WGS) entry which is preliminary data.</text>
</comment>
<dbReference type="AlphaFoldDB" id="C9MN45"/>
<accession>C9MN45</accession>
<feature type="chain" id="PRO_5002999036" description="DUF4377 domain-containing protein" evidence="1">
    <location>
        <begin position="23"/>
        <end position="317"/>
    </location>
</feature>
<protein>
    <recommendedName>
        <fullName evidence="4">DUF4377 domain-containing protein</fullName>
    </recommendedName>
</protein>
<proteinExistence type="predicted"/>
<evidence type="ECO:0000313" key="2">
    <source>
        <dbReference type="EMBL" id="EEX19014.1"/>
    </source>
</evidence>
<dbReference type="HOGENOM" id="CLU_876789_0_0_10"/>
<dbReference type="OrthoDB" id="9868437at2"/>
<dbReference type="STRING" id="649761.HMPREF0973_01030"/>
<feature type="signal peptide" evidence="1">
    <location>
        <begin position="1"/>
        <end position="22"/>
    </location>
</feature>
<sequence>MKIDRRRIVLLMASLICTTLSAQTKGEYISTHFKRGDSIQYVYKLSVKTTNPTTGKPIDFPDDIYENLACSSVWSYYLLNEIKDSYESRFTLIVRNVTPQTYTMRLLVQQSPYRDKDHDKSDVVFAQFAEEFLKEHGLLITFNADMTNYMLTNPKDLISDFIDYVYAHKGENQLTTDMFAGVSKEEVKKDISNPENINPFISLIINLSTPGLSIIPNVYVREYQSGIHHNELEDNQRLQDSTSNVTKDETGNTKAIFTLTSSRGQSSQSKLKNKSNPLNIKETISFNPEGCLTEYTRDVTSRQPQSLIISHESLVRE</sequence>
<reference evidence="2 3" key="1">
    <citation type="submission" date="2009-09" db="EMBL/GenBank/DDBJ databases">
        <authorList>
            <person name="Weinstock G."/>
            <person name="Sodergren E."/>
            <person name="Clifton S."/>
            <person name="Fulton L."/>
            <person name="Fulton B."/>
            <person name="Courtney L."/>
            <person name="Fronick C."/>
            <person name="Harrison M."/>
            <person name="Strong C."/>
            <person name="Farmer C."/>
            <person name="Delahaunty K."/>
            <person name="Markovic C."/>
            <person name="Hall O."/>
            <person name="Minx P."/>
            <person name="Tomlinson C."/>
            <person name="Mitreva M."/>
            <person name="Nelson J."/>
            <person name="Hou S."/>
            <person name="Wollam A."/>
            <person name="Pepin K.H."/>
            <person name="Johnson M."/>
            <person name="Bhonagiri V."/>
            <person name="Nash W.E."/>
            <person name="Warren W."/>
            <person name="Chinwalla A."/>
            <person name="Mardis E.R."/>
            <person name="Wilson R.K."/>
        </authorList>
    </citation>
    <scope>NUCLEOTIDE SEQUENCE [LARGE SCALE GENOMIC DNA]</scope>
    <source>
        <strain evidence="2 3">F0319</strain>
    </source>
</reference>
<name>C9MN45_9BACT</name>